<name>A0A1Y1ZV22_9PLEO</name>
<dbReference type="AlphaFoldDB" id="A0A1Y1ZV22"/>
<sequence>MHTPGWLCPNHPLLLACSQSRRKGKLLVFLIMQCDIGADLPAGFTHYPGPGTLSLKSLCSAASSVNEFNPTTWFIDDAAKFCGCSGIQQRPVGLVAGLSTFQIRFISAHQCESVLCLASGFRKCEPFFWLKSQFVPNECEPNTSRQMSMALRNTKPQIVTACVVFVGDAPLLRTISHFIALFVRAQVRLHLRQRTCCL</sequence>
<keyword evidence="2" id="KW-1185">Reference proteome</keyword>
<protein>
    <submittedName>
        <fullName evidence="1">Uncharacterized protein</fullName>
    </submittedName>
</protein>
<dbReference type="EMBL" id="MCFA01000036">
    <property type="protein sequence ID" value="ORY14078.1"/>
    <property type="molecule type" value="Genomic_DNA"/>
</dbReference>
<accession>A0A1Y1ZV22</accession>
<dbReference type="Proteomes" id="UP000193144">
    <property type="component" value="Unassembled WGS sequence"/>
</dbReference>
<evidence type="ECO:0000313" key="2">
    <source>
        <dbReference type="Proteomes" id="UP000193144"/>
    </source>
</evidence>
<comment type="caution">
    <text evidence="1">The sequence shown here is derived from an EMBL/GenBank/DDBJ whole genome shotgun (WGS) entry which is preliminary data.</text>
</comment>
<reference evidence="1 2" key="1">
    <citation type="submission" date="2016-07" db="EMBL/GenBank/DDBJ databases">
        <title>Pervasive Adenine N6-methylation of Active Genes in Fungi.</title>
        <authorList>
            <consortium name="DOE Joint Genome Institute"/>
            <person name="Mondo S.J."/>
            <person name="Dannebaum R.O."/>
            <person name="Kuo R.C."/>
            <person name="Labutti K."/>
            <person name="Haridas S."/>
            <person name="Kuo A."/>
            <person name="Salamov A."/>
            <person name="Ahrendt S.R."/>
            <person name="Lipzen A."/>
            <person name="Sullivan W."/>
            <person name="Andreopoulos W.B."/>
            <person name="Clum A."/>
            <person name="Lindquist E."/>
            <person name="Daum C."/>
            <person name="Ramamoorthy G.K."/>
            <person name="Gryganskyi A."/>
            <person name="Culley D."/>
            <person name="Magnuson J.K."/>
            <person name="James T.Y."/>
            <person name="O'Malley M.A."/>
            <person name="Stajich J.E."/>
            <person name="Spatafora J.W."/>
            <person name="Visel A."/>
            <person name="Grigoriev I.V."/>
        </authorList>
    </citation>
    <scope>NUCLEOTIDE SEQUENCE [LARGE SCALE GENOMIC DNA]</scope>
    <source>
        <strain evidence="1 2">CBS 115471</strain>
    </source>
</reference>
<gene>
    <name evidence="1" type="ORF">BCR34DRAFT_246693</name>
</gene>
<proteinExistence type="predicted"/>
<organism evidence="1 2">
    <name type="scientific">Clohesyomyces aquaticus</name>
    <dbReference type="NCBI Taxonomy" id="1231657"/>
    <lineage>
        <taxon>Eukaryota</taxon>
        <taxon>Fungi</taxon>
        <taxon>Dikarya</taxon>
        <taxon>Ascomycota</taxon>
        <taxon>Pezizomycotina</taxon>
        <taxon>Dothideomycetes</taxon>
        <taxon>Pleosporomycetidae</taxon>
        <taxon>Pleosporales</taxon>
        <taxon>Lindgomycetaceae</taxon>
        <taxon>Clohesyomyces</taxon>
    </lineage>
</organism>
<evidence type="ECO:0000313" key="1">
    <source>
        <dbReference type="EMBL" id="ORY14078.1"/>
    </source>
</evidence>